<dbReference type="Proteomes" id="UP001064048">
    <property type="component" value="Chromosome 23"/>
</dbReference>
<reference evidence="1 2" key="1">
    <citation type="journal article" date="2022" name="Genome Biol. Evol.">
        <title>The Spruce Budworm Genome: Reconstructing the Evolutionary History of Antifreeze Proteins.</title>
        <authorList>
            <person name="Beliveau C."/>
            <person name="Gagne P."/>
            <person name="Picq S."/>
            <person name="Vernygora O."/>
            <person name="Keeling C.I."/>
            <person name="Pinkney K."/>
            <person name="Doucet D."/>
            <person name="Wen F."/>
            <person name="Johnston J.S."/>
            <person name="Maaroufi H."/>
            <person name="Boyle B."/>
            <person name="Laroche J."/>
            <person name="Dewar K."/>
            <person name="Juretic N."/>
            <person name="Blackburn G."/>
            <person name="Nisole A."/>
            <person name="Brunet B."/>
            <person name="Brandao M."/>
            <person name="Lumley L."/>
            <person name="Duan J."/>
            <person name="Quan G."/>
            <person name="Lucarotti C.J."/>
            <person name="Roe A.D."/>
            <person name="Sperling F.A.H."/>
            <person name="Levesque R.C."/>
            <person name="Cusson M."/>
        </authorList>
    </citation>
    <scope>NUCLEOTIDE SEQUENCE [LARGE SCALE GENOMIC DNA]</scope>
    <source>
        <strain evidence="1">Glfc:IPQL:Cfum</strain>
    </source>
</reference>
<gene>
    <name evidence="1" type="ORF">MSG28_013423</name>
</gene>
<protein>
    <submittedName>
        <fullName evidence="1">Uncharacterized protein</fullName>
    </submittedName>
</protein>
<accession>A0ACC0KT56</accession>
<comment type="caution">
    <text evidence="1">The sequence shown here is derived from an EMBL/GenBank/DDBJ whole genome shotgun (WGS) entry which is preliminary data.</text>
</comment>
<name>A0ACC0KT56_CHOFU</name>
<evidence type="ECO:0000313" key="2">
    <source>
        <dbReference type="Proteomes" id="UP001064048"/>
    </source>
</evidence>
<evidence type="ECO:0000313" key="1">
    <source>
        <dbReference type="EMBL" id="KAI8439729.1"/>
    </source>
</evidence>
<dbReference type="EMBL" id="CM046123">
    <property type="protein sequence ID" value="KAI8439729.1"/>
    <property type="molecule type" value="Genomic_DNA"/>
</dbReference>
<keyword evidence="2" id="KW-1185">Reference proteome</keyword>
<proteinExistence type="predicted"/>
<organism evidence="1 2">
    <name type="scientific">Choristoneura fumiferana</name>
    <name type="common">Spruce budworm moth</name>
    <name type="synonym">Archips fumiferana</name>
    <dbReference type="NCBI Taxonomy" id="7141"/>
    <lineage>
        <taxon>Eukaryota</taxon>
        <taxon>Metazoa</taxon>
        <taxon>Ecdysozoa</taxon>
        <taxon>Arthropoda</taxon>
        <taxon>Hexapoda</taxon>
        <taxon>Insecta</taxon>
        <taxon>Pterygota</taxon>
        <taxon>Neoptera</taxon>
        <taxon>Endopterygota</taxon>
        <taxon>Lepidoptera</taxon>
        <taxon>Glossata</taxon>
        <taxon>Ditrysia</taxon>
        <taxon>Tortricoidea</taxon>
        <taxon>Tortricidae</taxon>
        <taxon>Tortricinae</taxon>
        <taxon>Choristoneura</taxon>
    </lineage>
</organism>
<sequence>MSAPPAPHEATALAGSPCKGAIEETSVTHGCCVNTVYILGISWTTRGPLVNVASIRGPPVNNEWTPTAQAVLVACRFRAALRLVVSPGDPRASLSGFSKIGEGSTGVVCAAADARTRRRVAVKMMNLRKQQRRELLFNEVVRTFIYTHVGNPPLCVQKP</sequence>